<organism evidence="9 10">
    <name type="scientific">Lophiotrema nucula</name>
    <dbReference type="NCBI Taxonomy" id="690887"/>
    <lineage>
        <taxon>Eukaryota</taxon>
        <taxon>Fungi</taxon>
        <taxon>Dikarya</taxon>
        <taxon>Ascomycota</taxon>
        <taxon>Pezizomycotina</taxon>
        <taxon>Dothideomycetes</taxon>
        <taxon>Pleosporomycetidae</taxon>
        <taxon>Pleosporales</taxon>
        <taxon>Lophiotremataceae</taxon>
        <taxon>Lophiotrema</taxon>
    </lineage>
</organism>
<protein>
    <submittedName>
        <fullName evidence="9">Transmembrane amino acid transporter protein-domain-containing protein</fullName>
    </submittedName>
</protein>
<dbReference type="InterPro" id="IPR013057">
    <property type="entry name" value="AA_transpt_TM"/>
</dbReference>
<evidence type="ECO:0000313" key="9">
    <source>
        <dbReference type="EMBL" id="KAF2117741.1"/>
    </source>
</evidence>
<feature type="domain" description="Amino acid transporter transmembrane" evidence="8">
    <location>
        <begin position="107"/>
        <end position="490"/>
    </location>
</feature>
<feature type="transmembrane region" description="Helical" evidence="7">
    <location>
        <begin position="429"/>
        <end position="456"/>
    </location>
</feature>
<dbReference type="OrthoDB" id="294730at2759"/>
<reference evidence="9" key="1">
    <citation type="journal article" date="2020" name="Stud. Mycol.">
        <title>101 Dothideomycetes genomes: a test case for predicting lifestyles and emergence of pathogens.</title>
        <authorList>
            <person name="Haridas S."/>
            <person name="Albert R."/>
            <person name="Binder M."/>
            <person name="Bloem J."/>
            <person name="Labutti K."/>
            <person name="Salamov A."/>
            <person name="Andreopoulos B."/>
            <person name="Baker S."/>
            <person name="Barry K."/>
            <person name="Bills G."/>
            <person name="Bluhm B."/>
            <person name="Cannon C."/>
            <person name="Castanera R."/>
            <person name="Culley D."/>
            <person name="Daum C."/>
            <person name="Ezra D."/>
            <person name="Gonzalez J."/>
            <person name="Henrissat B."/>
            <person name="Kuo A."/>
            <person name="Liang C."/>
            <person name="Lipzen A."/>
            <person name="Lutzoni F."/>
            <person name="Magnuson J."/>
            <person name="Mondo S."/>
            <person name="Nolan M."/>
            <person name="Ohm R."/>
            <person name="Pangilinan J."/>
            <person name="Park H.-J."/>
            <person name="Ramirez L."/>
            <person name="Alfaro M."/>
            <person name="Sun H."/>
            <person name="Tritt A."/>
            <person name="Yoshinaga Y."/>
            <person name="Zwiers L.-H."/>
            <person name="Turgeon B."/>
            <person name="Goodwin S."/>
            <person name="Spatafora J."/>
            <person name="Crous P."/>
            <person name="Grigoriev I."/>
        </authorList>
    </citation>
    <scope>NUCLEOTIDE SEQUENCE</scope>
    <source>
        <strain evidence="9">CBS 627.86</strain>
    </source>
</reference>
<comment type="similarity">
    <text evidence="2">Belongs to the amino acid/polyamine transporter 2 family.</text>
</comment>
<dbReference type="Pfam" id="PF01490">
    <property type="entry name" value="Aa_trans"/>
    <property type="match status" value="1"/>
</dbReference>
<feature type="transmembrane region" description="Helical" evidence="7">
    <location>
        <begin position="220"/>
        <end position="236"/>
    </location>
</feature>
<evidence type="ECO:0000313" key="10">
    <source>
        <dbReference type="Proteomes" id="UP000799770"/>
    </source>
</evidence>
<feature type="transmembrane region" description="Helical" evidence="7">
    <location>
        <begin position="468"/>
        <end position="490"/>
    </location>
</feature>
<accession>A0A6A5ZH78</accession>
<dbReference type="GO" id="GO:0016020">
    <property type="term" value="C:membrane"/>
    <property type="evidence" value="ECO:0007669"/>
    <property type="project" value="UniProtKB-SubCell"/>
</dbReference>
<feature type="transmembrane region" description="Helical" evidence="7">
    <location>
        <begin position="141"/>
        <end position="159"/>
    </location>
</feature>
<evidence type="ECO:0000256" key="3">
    <source>
        <dbReference type="ARBA" id="ARBA00022692"/>
    </source>
</evidence>
<dbReference type="EMBL" id="ML977318">
    <property type="protein sequence ID" value="KAF2117741.1"/>
    <property type="molecule type" value="Genomic_DNA"/>
</dbReference>
<feature type="transmembrane region" description="Helical" evidence="7">
    <location>
        <begin position="320"/>
        <end position="342"/>
    </location>
</feature>
<keyword evidence="5 7" id="KW-0472">Membrane</keyword>
<sequence>MAIFTTIRKRGSDSSSNAGDSPIMRSETSQEKIVDASQSGTKDEASTATIIRRPTHISDEEGQVVDIHGHDANDAFGSEEGAAIQYKTMHWWHTAARTYSSYRIDSSSSTTSRHLLIAENISLGVLALPSAVAALGLVPGLLLIFFLGVIAGYTGYILGQFKQAFPQVTCYADMGGVVAGKTGQIIFATGSCLILIFIMAAHILSFSIAMNVITDHSQCTLLYMVVGLLLSFILGLPRTMKGVSFLSVSSCVSVVIAVTVVIIAVAITKPDVGNIMAVGKSRPVVEGLNPVMYIILAFTGHAGFPSFIAEMKNPRDFPKALLFMQIMAVSFYMLIAAVIYYYAGPYVASPALGSAGPIVRKVAYGLAMPTIVIAGVANGSVVTKYVYIRVWRGTNVIHETSFKSIGSWIGICAATWTTSWLIAEAIPNFNILLGLIGSLLGSWISYGIPAALWLYMNKGRMFSTRSKICLTILNVGIVILGALICILGMWSSGWELAHGRAGRVFSCDNNWNPSH</sequence>
<evidence type="ECO:0000259" key="8">
    <source>
        <dbReference type="Pfam" id="PF01490"/>
    </source>
</evidence>
<feature type="transmembrane region" description="Helical" evidence="7">
    <location>
        <begin position="185"/>
        <end position="208"/>
    </location>
</feature>
<dbReference type="GO" id="GO:0015179">
    <property type="term" value="F:L-amino acid transmembrane transporter activity"/>
    <property type="evidence" value="ECO:0007669"/>
    <property type="project" value="TreeGrafter"/>
</dbReference>
<feature type="region of interest" description="Disordered" evidence="6">
    <location>
        <begin position="1"/>
        <end position="46"/>
    </location>
</feature>
<evidence type="ECO:0000256" key="4">
    <source>
        <dbReference type="ARBA" id="ARBA00022989"/>
    </source>
</evidence>
<keyword evidence="4 7" id="KW-1133">Transmembrane helix</keyword>
<dbReference type="PANTHER" id="PTHR22950">
    <property type="entry name" value="AMINO ACID TRANSPORTER"/>
    <property type="match status" value="1"/>
</dbReference>
<dbReference type="PANTHER" id="PTHR22950:SF668">
    <property type="entry name" value="AMINO ACID TRANSPORTER (EUROFUNG)"/>
    <property type="match status" value="1"/>
</dbReference>
<keyword evidence="3 7" id="KW-0812">Transmembrane</keyword>
<dbReference type="AlphaFoldDB" id="A0A6A5ZH78"/>
<evidence type="ECO:0000256" key="6">
    <source>
        <dbReference type="SAM" id="MobiDB-lite"/>
    </source>
</evidence>
<evidence type="ECO:0000256" key="1">
    <source>
        <dbReference type="ARBA" id="ARBA00004141"/>
    </source>
</evidence>
<evidence type="ECO:0000256" key="2">
    <source>
        <dbReference type="ARBA" id="ARBA00008066"/>
    </source>
</evidence>
<keyword evidence="10" id="KW-1185">Reference proteome</keyword>
<evidence type="ECO:0000256" key="5">
    <source>
        <dbReference type="ARBA" id="ARBA00023136"/>
    </source>
</evidence>
<dbReference type="Proteomes" id="UP000799770">
    <property type="component" value="Unassembled WGS sequence"/>
</dbReference>
<name>A0A6A5ZH78_9PLEO</name>
<comment type="subcellular location">
    <subcellularLocation>
        <location evidence="1">Membrane</location>
        <topology evidence="1">Multi-pass membrane protein</topology>
    </subcellularLocation>
</comment>
<feature type="transmembrane region" description="Helical" evidence="7">
    <location>
        <begin position="404"/>
        <end position="423"/>
    </location>
</feature>
<feature type="transmembrane region" description="Helical" evidence="7">
    <location>
        <begin position="287"/>
        <end position="308"/>
    </location>
</feature>
<dbReference type="FunFam" id="1.20.1740.10:FF:000039">
    <property type="entry name" value="Neutral amino acid transporter (Eurofung)"/>
    <property type="match status" value="1"/>
</dbReference>
<feature type="transmembrane region" description="Helical" evidence="7">
    <location>
        <begin position="115"/>
        <end position="135"/>
    </location>
</feature>
<feature type="transmembrane region" description="Helical" evidence="7">
    <location>
        <begin position="362"/>
        <end position="383"/>
    </location>
</feature>
<proteinExistence type="inferred from homology"/>
<evidence type="ECO:0000256" key="7">
    <source>
        <dbReference type="SAM" id="Phobius"/>
    </source>
</evidence>
<feature type="transmembrane region" description="Helical" evidence="7">
    <location>
        <begin position="243"/>
        <end position="267"/>
    </location>
</feature>
<gene>
    <name evidence="9" type="ORF">BDV96DRAFT_679590</name>
</gene>